<proteinExistence type="predicted"/>
<dbReference type="InterPro" id="IPR058532">
    <property type="entry name" value="YjbR/MT2646/Rv2570-like"/>
</dbReference>
<dbReference type="Pfam" id="PF04237">
    <property type="entry name" value="YjbR"/>
    <property type="match status" value="1"/>
</dbReference>
<accession>A0ABQ4PXD0</accession>
<evidence type="ECO:0008006" key="3">
    <source>
        <dbReference type="Google" id="ProtNLM"/>
    </source>
</evidence>
<gene>
    <name evidence="1" type="ORF">PsB1_1832</name>
</gene>
<reference evidence="1" key="1">
    <citation type="submission" date="2021-05" db="EMBL/GenBank/DDBJ databases">
        <authorList>
            <person name="Tanabe Y."/>
        </authorList>
    </citation>
    <scope>NUCLEOTIDE SEQUENCE</scope>
    <source>
        <strain evidence="1">BOTRYCO-1</strain>
    </source>
</reference>
<name>A0ABQ4PXD0_9PROT</name>
<organism evidence="1 2">
    <name type="scientific">Candidatus Phycosocius spiralis</name>
    <dbReference type="NCBI Taxonomy" id="2815099"/>
    <lineage>
        <taxon>Bacteria</taxon>
        <taxon>Pseudomonadati</taxon>
        <taxon>Pseudomonadota</taxon>
        <taxon>Alphaproteobacteria</taxon>
        <taxon>Caulobacterales</taxon>
        <taxon>Caulobacterales incertae sedis</taxon>
        <taxon>Candidatus Phycosocius</taxon>
    </lineage>
</organism>
<dbReference type="EMBL" id="BPFZ01000012">
    <property type="protein sequence ID" value="GIU67678.1"/>
    <property type="molecule type" value="Genomic_DNA"/>
</dbReference>
<dbReference type="RefSeq" id="WP_284360657.1">
    <property type="nucleotide sequence ID" value="NZ_BPFZ01000012.1"/>
</dbReference>
<evidence type="ECO:0000313" key="2">
    <source>
        <dbReference type="Proteomes" id="UP001161064"/>
    </source>
</evidence>
<comment type="caution">
    <text evidence="1">The sequence shown here is derived from an EMBL/GenBank/DDBJ whole genome shotgun (WGS) entry which is preliminary data.</text>
</comment>
<protein>
    <recommendedName>
        <fullName evidence="3">MmcQ/YjbR family DNA-binding protein</fullName>
    </recommendedName>
</protein>
<keyword evidence="2" id="KW-1185">Reference proteome</keyword>
<dbReference type="Proteomes" id="UP001161064">
    <property type="component" value="Unassembled WGS sequence"/>
</dbReference>
<reference evidence="1" key="2">
    <citation type="journal article" date="2023" name="ISME Commun">
        <title>Characterization of a bloom-associated alphaproteobacterial lineage, 'Candidatus Phycosocius': insights into freshwater algal-bacterial interactions.</title>
        <authorList>
            <person name="Tanabe Y."/>
            <person name="Yamaguchi H."/>
            <person name="Yoshida M."/>
            <person name="Kai A."/>
            <person name="Okazaki Y."/>
        </authorList>
    </citation>
    <scope>NUCLEOTIDE SEQUENCE</scope>
    <source>
        <strain evidence="1">BOTRYCO-1</strain>
    </source>
</reference>
<sequence>MKKSKDPKIIEPKPKLLTWEALRAFALSLNLPNVEDAVSWGQPNLKAHGKLWVWWNSEEHAAVFKSSFEERDFLLEFNPNTFFITPHYRNWPLILGRPDRLDPAWVAANLERVWRSQAKKSFLKKWDDEKRANKCH</sequence>
<evidence type="ECO:0000313" key="1">
    <source>
        <dbReference type="EMBL" id="GIU67678.1"/>
    </source>
</evidence>